<organism evidence="1 2">
    <name type="scientific">Providencia alcalifaciens</name>
    <dbReference type="NCBI Taxonomy" id="126385"/>
    <lineage>
        <taxon>Bacteria</taxon>
        <taxon>Pseudomonadati</taxon>
        <taxon>Pseudomonadota</taxon>
        <taxon>Gammaproteobacteria</taxon>
        <taxon>Enterobacterales</taxon>
        <taxon>Morganellaceae</taxon>
        <taxon>Providencia</taxon>
    </lineage>
</organism>
<name>A0A4R3NVL4_9GAMM</name>
<sequence>MSLELIIKENTEVMRQLITTIQSNGIVQLNPPLKPENLPLPIKSEIKATNESLTDPKALFAQAEKLILLLAKNGYRNEAVEILTKFEAKKLGQVPENKLAEVINLAEKILKG</sequence>
<dbReference type="Proteomes" id="UP000295055">
    <property type="component" value="Unassembled WGS sequence"/>
</dbReference>
<protein>
    <submittedName>
        <fullName evidence="1">Uncharacterized protein</fullName>
    </submittedName>
</protein>
<comment type="caution">
    <text evidence="1">The sequence shown here is derived from an EMBL/GenBank/DDBJ whole genome shotgun (WGS) entry which is preliminary data.</text>
</comment>
<dbReference type="AlphaFoldDB" id="A0A4R3NVL4"/>
<evidence type="ECO:0000313" key="2">
    <source>
        <dbReference type="Proteomes" id="UP000295055"/>
    </source>
</evidence>
<proteinExistence type="predicted"/>
<dbReference type="EMBL" id="SMAS01000002">
    <property type="protein sequence ID" value="TCT36735.1"/>
    <property type="molecule type" value="Genomic_DNA"/>
</dbReference>
<dbReference type="RefSeq" id="WP_036952828.1">
    <property type="nucleotide sequence ID" value="NZ_CABKTH010000004.1"/>
</dbReference>
<reference evidence="1 2" key="1">
    <citation type="submission" date="2019-03" db="EMBL/GenBank/DDBJ databases">
        <title>Genomic analyses of the natural microbiome of Caenorhabditis elegans.</title>
        <authorList>
            <person name="Samuel B."/>
        </authorList>
    </citation>
    <scope>NUCLEOTIDE SEQUENCE [LARGE SCALE GENOMIC DNA]</scope>
    <source>
        <strain evidence="1 2">JUb102</strain>
    </source>
</reference>
<accession>A0A4R3NVL4</accession>
<dbReference type="OrthoDB" id="6629596at2"/>
<gene>
    <name evidence="1" type="ORF">EC835_102186</name>
</gene>
<evidence type="ECO:0000313" key="1">
    <source>
        <dbReference type="EMBL" id="TCT36735.1"/>
    </source>
</evidence>